<dbReference type="Proteomes" id="UP000004226">
    <property type="component" value="Unassembled WGS sequence"/>
</dbReference>
<name>D0GIQ6_9FUSO</name>
<comment type="caution">
    <text evidence="1">The sequence shown here is derived from an EMBL/GenBank/DDBJ whole genome shotgun (WGS) entry which is preliminary data.</text>
</comment>
<evidence type="ECO:0000313" key="2">
    <source>
        <dbReference type="Proteomes" id="UP000004226"/>
    </source>
</evidence>
<reference evidence="1 2" key="1">
    <citation type="submission" date="2009-10" db="EMBL/GenBank/DDBJ databases">
        <authorList>
            <person name="Harkins D.M."/>
            <person name="Madupu R."/>
            <person name="Durkin A.S."/>
            <person name="Torralba M."/>
            <person name="Methe B."/>
            <person name="Sutton G.G."/>
            <person name="Strausberg R.L."/>
            <person name="Nelson K.E."/>
        </authorList>
    </citation>
    <scope>NUCLEOTIDE SEQUENCE [LARGE SCALE GENOMIC DNA]</scope>
    <source>
        <strain evidence="1 2">F0264</strain>
    </source>
</reference>
<sequence length="129" mass="15028">MGFVDMPNDWFEFEDPDAMENAVQLAVTPYDIITLNIYSVNNQRTAEEWRKILYKKYINQGISNDNITQKDVKINGYNAKQIAIKIPDGRELTMNLIDYEGKVYYIALEGMPDKKSELEKVVNTWKPNE</sequence>
<evidence type="ECO:0008006" key="3">
    <source>
        <dbReference type="Google" id="ProtNLM"/>
    </source>
</evidence>
<evidence type="ECO:0000313" key="1">
    <source>
        <dbReference type="EMBL" id="EEY36025.1"/>
    </source>
</evidence>
<accession>D0GIQ6</accession>
<proteinExistence type="predicted"/>
<dbReference type="EMBL" id="ADAD01000024">
    <property type="protein sequence ID" value="EEY36025.1"/>
    <property type="molecule type" value="Genomic_DNA"/>
</dbReference>
<organism evidence="1 2">
    <name type="scientific">Pseudoleptotrichia goodfellowii F0264</name>
    <dbReference type="NCBI Taxonomy" id="596323"/>
    <lineage>
        <taxon>Bacteria</taxon>
        <taxon>Fusobacteriati</taxon>
        <taxon>Fusobacteriota</taxon>
        <taxon>Fusobacteriia</taxon>
        <taxon>Fusobacteriales</taxon>
        <taxon>Leptotrichiaceae</taxon>
        <taxon>Pseudoleptotrichia</taxon>
    </lineage>
</organism>
<gene>
    <name evidence="1" type="ORF">HMPREF0554_2160</name>
</gene>
<dbReference type="AlphaFoldDB" id="D0GIQ6"/>
<keyword evidence="2" id="KW-1185">Reference proteome</keyword>
<dbReference type="RefSeq" id="WP_006806362.1">
    <property type="nucleotide sequence ID" value="NZ_ADAD01000024.1"/>
</dbReference>
<protein>
    <recommendedName>
        <fullName evidence="3">DUF1795 domain-containing protein</fullName>
    </recommendedName>
</protein>